<accession>A0A1A9F0C8</accession>
<dbReference type="PANTHER" id="PTHR32027">
    <property type="entry name" value="CYTOSINE DEAMINASE"/>
    <property type="match status" value="1"/>
</dbReference>
<reference evidence="2 3" key="2">
    <citation type="journal article" date="2018" name="Int. J. Syst. Evol. Microbiol.">
        <title>Marinobacterium aestuarii sp. nov., a benzene-degrading marine bacterium isolated from estuary sediment.</title>
        <authorList>
            <person name="Bae S.S."/>
            <person name="Jung J."/>
            <person name="Chung D."/>
            <person name="Baek K."/>
        </authorList>
    </citation>
    <scope>NUCLEOTIDE SEQUENCE [LARGE SCALE GENOMIC DNA]</scope>
    <source>
        <strain evidence="2 3">ST58-10</strain>
    </source>
</reference>
<evidence type="ECO:0000259" key="1">
    <source>
        <dbReference type="Pfam" id="PF07969"/>
    </source>
</evidence>
<dbReference type="SUPFAM" id="SSF51338">
    <property type="entry name" value="Composite domain of metallo-dependent hydrolases"/>
    <property type="match status" value="1"/>
</dbReference>
<sequence length="396" mass="43052">MHNNSLLIRNVRPLGRNATDLLIRNGKIAAQGTGLDAAETEVINGAGQLLLPGLVDAHTHIDKTFWGQPWQRHQAGPRLIDKIENERRLRRELNLSAEVQSANQIRQAIRMGTTHIRTHVDVDTEIGLSSIEAVLASKETFGDSMTLQLVAFPQSGLMIRPGTRELLEAAIDAGADLVGGIDPGAIDRDPAGHLDCIFDIAERKQVGIDIHLHEADQLGATSIELILERTRALGMQGKVTISHAFCLGMLPDAQLGELITQFQALDITIMTHGPGHIAFPPIKRLYEAGVKICAGSDGIRDAWGPYGNADMLERAMLMGFRSNYRQDDELEMILDICSFGGARVMGEKNYGLDTGCSADFVLVDAQTPTHAIVSRPPRSLVCKAGRIVARNGECLV</sequence>
<dbReference type="OrthoDB" id="9815027at2"/>
<dbReference type="SUPFAM" id="SSF51556">
    <property type="entry name" value="Metallo-dependent hydrolases"/>
    <property type="match status" value="1"/>
</dbReference>
<dbReference type="PANTHER" id="PTHR32027:SF9">
    <property type="entry name" value="BLL3847 PROTEIN"/>
    <property type="match status" value="1"/>
</dbReference>
<dbReference type="InterPro" id="IPR052349">
    <property type="entry name" value="Metallo-hydrolase_Enzymes"/>
</dbReference>
<dbReference type="RefSeq" id="WP_067383189.1">
    <property type="nucleotide sequence ID" value="NZ_CP015839.1"/>
</dbReference>
<reference evidence="3" key="1">
    <citation type="submission" date="2016-05" db="EMBL/GenBank/DDBJ databases">
        <authorList>
            <person name="Baek K."/>
            <person name="Yang S.-J."/>
        </authorList>
    </citation>
    <scope>NUCLEOTIDE SEQUENCE [LARGE SCALE GENOMIC DNA]</scope>
    <source>
        <strain evidence="3">ST58-10</strain>
    </source>
</reference>
<dbReference type="EMBL" id="CP015839">
    <property type="protein sequence ID" value="ANG63351.1"/>
    <property type="molecule type" value="Genomic_DNA"/>
</dbReference>
<dbReference type="Proteomes" id="UP000078070">
    <property type="component" value="Chromosome"/>
</dbReference>
<dbReference type="InterPro" id="IPR032466">
    <property type="entry name" value="Metal_Hydrolase"/>
</dbReference>
<evidence type="ECO:0000313" key="2">
    <source>
        <dbReference type="EMBL" id="ANG63351.1"/>
    </source>
</evidence>
<evidence type="ECO:0000313" key="3">
    <source>
        <dbReference type="Proteomes" id="UP000078070"/>
    </source>
</evidence>
<proteinExistence type="predicted"/>
<dbReference type="GO" id="GO:0016814">
    <property type="term" value="F:hydrolase activity, acting on carbon-nitrogen (but not peptide) bonds, in cyclic amidines"/>
    <property type="evidence" value="ECO:0007669"/>
    <property type="project" value="TreeGrafter"/>
</dbReference>
<name>A0A1A9F0C8_9GAMM</name>
<dbReference type="InterPro" id="IPR013108">
    <property type="entry name" value="Amidohydro_3"/>
</dbReference>
<gene>
    <name evidence="2" type="ORF">A8C75_13300</name>
</gene>
<organism evidence="2 3">
    <name type="scientific">Marinobacterium aestuarii</name>
    <dbReference type="NCBI Taxonomy" id="1821621"/>
    <lineage>
        <taxon>Bacteria</taxon>
        <taxon>Pseudomonadati</taxon>
        <taxon>Pseudomonadota</taxon>
        <taxon>Gammaproteobacteria</taxon>
        <taxon>Oceanospirillales</taxon>
        <taxon>Oceanospirillaceae</taxon>
        <taxon>Marinobacterium</taxon>
    </lineage>
</organism>
<dbReference type="NCBIfam" id="NF004636">
    <property type="entry name" value="PRK05985.1"/>
    <property type="match status" value="1"/>
</dbReference>
<dbReference type="CDD" id="cd01293">
    <property type="entry name" value="Bact_CD"/>
    <property type="match status" value="1"/>
</dbReference>
<dbReference type="STRING" id="1821621.A8C75_13300"/>
<dbReference type="Gene3D" id="3.20.20.140">
    <property type="entry name" value="Metal-dependent hydrolases"/>
    <property type="match status" value="1"/>
</dbReference>
<feature type="domain" description="Amidohydrolase 3" evidence="1">
    <location>
        <begin position="41"/>
        <end position="388"/>
    </location>
</feature>
<protein>
    <submittedName>
        <fullName evidence="2">Cytosine deaminase</fullName>
    </submittedName>
</protein>
<dbReference type="Gene3D" id="2.30.40.10">
    <property type="entry name" value="Urease, subunit C, domain 1"/>
    <property type="match status" value="1"/>
</dbReference>
<dbReference type="AlphaFoldDB" id="A0A1A9F0C8"/>
<dbReference type="KEGG" id="mars:A8C75_13300"/>
<dbReference type="Pfam" id="PF07969">
    <property type="entry name" value="Amidohydro_3"/>
    <property type="match status" value="1"/>
</dbReference>
<keyword evidence="3" id="KW-1185">Reference proteome</keyword>
<dbReference type="InterPro" id="IPR011059">
    <property type="entry name" value="Metal-dep_hydrolase_composite"/>
</dbReference>